<protein>
    <recommendedName>
        <fullName evidence="2">HNH/Endo VII superfamily nuclease toxins domain-containing protein</fullName>
    </recommendedName>
</protein>
<sequence length="37" mass="4240">MPFFQAVRQPASKPHFNIRDSNLDTGHVDGTHGHYNF</sequence>
<evidence type="ECO:0000313" key="3">
    <source>
        <dbReference type="EMBL" id="TJX07127.1"/>
    </source>
</evidence>
<feature type="domain" description="HNH/Endo VII superfamily nuclease toxins" evidence="2">
    <location>
        <begin position="10"/>
        <end position="37"/>
    </location>
</feature>
<dbReference type="Pfam" id="PF15657">
    <property type="entry name" value="Tox-HNH-EHHH"/>
    <property type="match status" value="1"/>
</dbReference>
<reference evidence="3 4" key="1">
    <citation type="submission" date="2019-04" db="EMBL/GenBank/DDBJ databases">
        <title>The CDC panel for molecular diagnostics of ciprofloxacin resistance and its use for research and clinical development.</title>
        <authorList>
            <person name="Liu H."/>
            <person name="Tang K."/>
            <person name="Pham C."/>
            <person name="Schmerer M."/>
        </authorList>
    </citation>
    <scope>NUCLEOTIDE SEQUENCE [LARGE SCALE GENOMIC DNA]</scope>
    <source>
        <strain evidence="3 4">LRRBGS_0742</strain>
    </source>
</reference>
<comment type="caution">
    <text evidence="3">The sequence shown here is derived from an EMBL/GenBank/DDBJ whole genome shotgun (WGS) entry which is preliminary data.</text>
</comment>
<dbReference type="Proteomes" id="UP000307092">
    <property type="component" value="Unassembled WGS sequence"/>
</dbReference>
<evidence type="ECO:0000259" key="2">
    <source>
        <dbReference type="Pfam" id="PF15657"/>
    </source>
</evidence>
<proteinExistence type="predicted"/>
<organism evidence="3 4">
    <name type="scientific">Neisseria gonorrhoeae</name>
    <dbReference type="NCBI Taxonomy" id="485"/>
    <lineage>
        <taxon>Bacteria</taxon>
        <taxon>Pseudomonadati</taxon>
        <taxon>Pseudomonadota</taxon>
        <taxon>Betaproteobacteria</taxon>
        <taxon>Neisseriales</taxon>
        <taxon>Neisseriaceae</taxon>
        <taxon>Neisseria</taxon>
    </lineage>
</organism>
<dbReference type="EMBL" id="SUQX01000001">
    <property type="protein sequence ID" value="TJX07127.1"/>
    <property type="molecule type" value="Genomic_DNA"/>
</dbReference>
<dbReference type="AlphaFoldDB" id="A0AAX2TTR4"/>
<gene>
    <name evidence="3" type="ORF">E8M63_00925</name>
</gene>
<accession>A0AAX2TTR4</accession>
<feature type="compositionally biased region" description="Basic and acidic residues" evidence="1">
    <location>
        <begin position="17"/>
        <end position="37"/>
    </location>
</feature>
<name>A0AAX2TTR4_NEIGO</name>
<dbReference type="InterPro" id="IPR028048">
    <property type="entry name" value="Tox-HNH-EHHH"/>
</dbReference>
<evidence type="ECO:0000313" key="4">
    <source>
        <dbReference type="Proteomes" id="UP000307092"/>
    </source>
</evidence>
<evidence type="ECO:0000256" key="1">
    <source>
        <dbReference type="SAM" id="MobiDB-lite"/>
    </source>
</evidence>
<feature type="region of interest" description="Disordered" evidence="1">
    <location>
        <begin position="1"/>
        <end position="37"/>
    </location>
</feature>